<comment type="function">
    <text evidence="10">Binds preferentially double-stranded telomeric repeats.</text>
</comment>
<evidence type="ECO:0000256" key="7">
    <source>
        <dbReference type="ARBA" id="ARBA00023163"/>
    </source>
</evidence>
<dbReference type="GO" id="GO:0005730">
    <property type="term" value="C:nucleolus"/>
    <property type="evidence" value="ECO:0007669"/>
    <property type="project" value="UniProtKB-SubCell"/>
</dbReference>
<feature type="region of interest" description="Disordered" evidence="11">
    <location>
        <begin position="75"/>
        <end position="96"/>
    </location>
</feature>
<dbReference type="FunFam" id="1.10.246.220:FF:000002">
    <property type="entry name" value="Telomere repeat-binding factor 1"/>
    <property type="match status" value="1"/>
</dbReference>
<gene>
    <name evidence="14" type="ORF">FSB_LOCUS8111</name>
</gene>
<organism evidence="14">
    <name type="scientific">Fagus sylvatica</name>
    <name type="common">Beechnut</name>
    <dbReference type="NCBI Taxonomy" id="28930"/>
    <lineage>
        <taxon>Eukaryota</taxon>
        <taxon>Viridiplantae</taxon>
        <taxon>Streptophyta</taxon>
        <taxon>Embryophyta</taxon>
        <taxon>Tracheophyta</taxon>
        <taxon>Spermatophyta</taxon>
        <taxon>Magnoliopsida</taxon>
        <taxon>eudicotyledons</taxon>
        <taxon>Gunneridae</taxon>
        <taxon>Pentapetalae</taxon>
        <taxon>rosids</taxon>
        <taxon>fabids</taxon>
        <taxon>Fagales</taxon>
        <taxon>Fagaceae</taxon>
        <taxon>Fagus</taxon>
    </lineage>
</organism>
<feature type="domain" description="Myb-like" evidence="12">
    <location>
        <begin position="5"/>
        <end position="57"/>
    </location>
</feature>
<dbReference type="FunFam" id="1.10.10.60:FF:000168">
    <property type="entry name" value="Telomere repeat-binding factor 1"/>
    <property type="match status" value="1"/>
</dbReference>
<dbReference type="PANTHER" id="PTHR46267:SF8">
    <property type="entry name" value="TELOMERE REPEAT-BINDING FACTOR 1"/>
    <property type="match status" value="1"/>
</dbReference>
<dbReference type="GO" id="GO:0003691">
    <property type="term" value="F:double-stranded telomeric DNA binding"/>
    <property type="evidence" value="ECO:0007669"/>
    <property type="project" value="InterPro"/>
</dbReference>
<dbReference type="Gene3D" id="1.10.10.60">
    <property type="entry name" value="Homeodomain-like"/>
    <property type="match status" value="1"/>
</dbReference>
<keyword evidence="3" id="KW-0158">Chromosome</keyword>
<accession>A0A2N9F019</accession>
<keyword evidence="4" id="KW-0805">Transcription regulation</keyword>
<evidence type="ECO:0000256" key="10">
    <source>
        <dbReference type="ARBA" id="ARBA00053063"/>
    </source>
</evidence>
<protein>
    <recommendedName>
        <fullName evidence="9">MYB transcription factor</fullName>
    </recommendedName>
</protein>
<evidence type="ECO:0000259" key="13">
    <source>
        <dbReference type="PROSITE" id="PS51294"/>
    </source>
</evidence>
<dbReference type="Pfam" id="PF00249">
    <property type="entry name" value="Myb_DNA-binding"/>
    <property type="match status" value="1"/>
</dbReference>
<evidence type="ECO:0000256" key="5">
    <source>
        <dbReference type="ARBA" id="ARBA00023054"/>
    </source>
</evidence>
<evidence type="ECO:0000256" key="8">
    <source>
        <dbReference type="ARBA" id="ARBA00023242"/>
    </source>
</evidence>
<dbReference type="PROSITE" id="PS50090">
    <property type="entry name" value="MYB_LIKE"/>
    <property type="match status" value="1"/>
</dbReference>
<evidence type="ECO:0000256" key="3">
    <source>
        <dbReference type="ARBA" id="ARBA00022454"/>
    </source>
</evidence>
<proteinExistence type="predicted"/>
<dbReference type="InterPro" id="IPR044597">
    <property type="entry name" value="SMH1-6"/>
</dbReference>
<dbReference type="PANTHER" id="PTHR46267">
    <property type="entry name" value="SINGLE MYB HISTONE 4"/>
    <property type="match status" value="1"/>
</dbReference>
<dbReference type="CDD" id="cd11660">
    <property type="entry name" value="SANT_TRF"/>
    <property type="match status" value="1"/>
</dbReference>
<keyword evidence="6" id="KW-0238">DNA-binding</keyword>
<keyword evidence="7" id="KW-0804">Transcription</keyword>
<dbReference type="AlphaFoldDB" id="A0A2N9F019"/>
<dbReference type="SUPFAM" id="SSF46689">
    <property type="entry name" value="Homeodomain-like"/>
    <property type="match status" value="1"/>
</dbReference>
<evidence type="ECO:0000256" key="6">
    <source>
        <dbReference type="ARBA" id="ARBA00023125"/>
    </source>
</evidence>
<evidence type="ECO:0000256" key="4">
    <source>
        <dbReference type="ARBA" id="ARBA00023015"/>
    </source>
</evidence>
<evidence type="ECO:0000256" key="2">
    <source>
        <dbReference type="ARBA" id="ARBA00004604"/>
    </source>
</evidence>
<keyword evidence="8" id="KW-0539">Nucleus</keyword>
<evidence type="ECO:0000256" key="9">
    <source>
        <dbReference type="ARBA" id="ARBA00032813"/>
    </source>
</evidence>
<dbReference type="PROSITE" id="PS51294">
    <property type="entry name" value="HTH_MYB"/>
    <property type="match status" value="1"/>
</dbReference>
<evidence type="ECO:0000256" key="1">
    <source>
        <dbReference type="ARBA" id="ARBA00004286"/>
    </source>
</evidence>
<keyword evidence="5" id="KW-0175">Coiled coil</keyword>
<feature type="domain" description="HTH myb-type" evidence="13">
    <location>
        <begin position="1"/>
        <end position="33"/>
    </location>
</feature>
<dbReference type="SMART" id="SM00717">
    <property type="entry name" value="SANT"/>
    <property type="match status" value="1"/>
</dbReference>
<reference evidence="14" key="1">
    <citation type="submission" date="2018-02" db="EMBL/GenBank/DDBJ databases">
        <authorList>
            <person name="Cohen D.B."/>
            <person name="Kent A.D."/>
        </authorList>
    </citation>
    <scope>NUCLEOTIDE SEQUENCE</scope>
</reference>
<dbReference type="InterPro" id="IPR001005">
    <property type="entry name" value="SANT/Myb"/>
</dbReference>
<dbReference type="GO" id="GO:0005694">
    <property type="term" value="C:chromosome"/>
    <property type="evidence" value="ECO:0007669"/>
    <property type="project" value="UniProtKB-SubCell"/>
</dbReference>
<comment type="subcellular location">
    <subcellularLocation>
        <location evidence="1">Chromosome</location>
    </subcellularLocation>
    <subcellularLocation>
        <location evidence="2">Nucleus</location>
        <location evidence="2">Nucleolus</location>
    </subcellularLocation>
</comment>
<name>A0A2N9F019_FAGSY</name>
<evidence type="ECO:0000256" key="11">
    <source>
        <dbReference type="SAM" id="MobiDB-lite"/>
    </source>
</evidence>
<dbReference type="EMBL" id="OIVN01000438">
    <property type="protein sequence ID" value="SPC80229.1"/>
    <property type="molecule type" value="Genomic_DNA"/>
</dbReference>
<dbReference type="InterPro" id="IPR017930">
    <property type="entry name" value="Myb_dom"/>
</dbReference>
<evidence type="ECO:0000313" key="14">
    <source>
        <dbReference type="EMBL" id="SPC80229.1"/>
    </source>
</evidence>
<evidence type="ECO:0000259" key="12">
    <source>
        <dbReference type="PROSITE" id="PS50090"/>
    </source>
</evidence>
<dbReference type="InterPro" id="IPR009057">
    <property type="entry name" value="Homeodomain-like_sf"/>
</dbReference>
<sequence>MGAPKQKWTQEEEAALKAGVIKHGAGKWRTILKDPEFSSVLYLRSNVDLKDKWRNMSVMANGWGSREKARLAVKRVPQVPKQEENSMALGNGQSDEELVDTKPVLVSSDRVQVAAPKRSIVRLDILIN</sequence>